<dbReference type="OrthoDB" id="3760928at2759"/>
<evidence type="ECO:0008006" key="3">
    <source>
        <dbReference type="Google" id="ProtNLM"/>
    </source>
</evidence>
<keyword evidence="2" id="KW-1185">Reference proteome</keyword>
<accession>A0A7C8HYF6</accession>
<gene>
    <name evidence="1" type="ORF">BDV95DRAFT_612980</name>
</gene>
<proteinExistence type="predicted"/>
<dbReference type="InterPro" id="IPR029032">
    <property type="entry name" value="AhpD-like"/>
</dbReference>
<dbReference type="Proteomes" id="UP000481861">
    <property type="component" value="Unassembled WGS sequence"/>
</dbReference>
<evidence type="ECO:0000313" key="1">
    <source>
        <dbReference type="EMBL" id="KAF2865017.1"/>
    </source>
</evidence>
<name>A0A7C8HYF6_9PLEO</name>
<dbReference type="EMBL" id="JAADJZ010000037">
    <property type="protein sequence ID" value="KAF2865017.1"/>
    <property type="molecule type" value="Genomic_DNA"/>
</dbReference>
<evidence type="ECO:0000313" key="2">
    <source>
        <dbReference type="Proteomes" id="UP000481861"/>
    </source>
</evidence>
<comment type="caution">
    <text evidence="1">The sequence shown here is derived from an EMBL/GenBank/DDBJ whole genome shotgun (WGS) entry which is preliminary data.</text>
</comment>
<dbReference type="AlphaFoldDB" id="A0A7C8HYF6"/>
<dbReference type="SUPFAM" id="SSF69118">
    <property type="entry name" value="AhpD-like"/>
    <property type="match status" value="1"/>
</dbReference>
<sequence>MFAKLVLIPPRFPIHEAPDDAAKKVIEDTLPIIHHGPAPFKWVEDDGTSLIGCYAPLSCTTGHWTQQFFELAKLCYSPMGAKPRSRELAILGLCSIVNAPYMVYCHRAIGTKLGLTAEQYDEGLAGQVPRDLNEEESMA</sequence>
<protein>
    <recommendedName>
        <fullName evidence="3">Carboxymuconolactone decarboxylase-like domain-containing protein</fullName>
    </recommendedName>
</protein>
<organism evidence="1 2">
    <name type="scientific">Massariosphaeria phaeospora</name>
    <dbReference type="NCBI Taxonomy" id="100035"/>
    <lineage>
        <taxon>Eukaryota</taxon>
        <taxon>Fungi</taxon>
        <taxon>Dikarya</taxon>
        <taxon>Ascomycota</taxon>
        <taxon>Pezizomycotina</taxon>
        <taxon>Dothideomycetes</taxon>
        <taxon>Pleosporomycetidae</taxon>
        <taxon>Pleosporales</taxon>
        <taxon>Pleosporales incertae sedis</taxon>
        <taxon>Massariosphaeria</taxon>
    </lineage>
</organism>
<reference evidence="1 2" key="1">
    <citation type="submission" date="2020-01" db="EMBL/GenBank/DDBJ databases">
        <authorList>
            <consortium name="DOE Joint Genome Institute"/>
            <person name="Haridas S."/>
            <person name="Albert R."/>
            <person name="Binder M."/>
            <person name="Bloem J."/>
            <person name="Labutti K."/>
            <person name="Salamov A."/>
            <person name="Andreopoulos B."/>
            <person name="Baker S.E."/>
            <person name="Barry K."/>
            <person name="Bills G."/>
            <person name="Bluhm B.H."/>
            <person name="Cannon C."/>
            <person name="Castanera R."/>
            <person name="Culley D.E."/>
            <person name="Daum C."/>
            <person name="Ezra D."/>
            <person name="Gonzalez J.B."/>
            <person name="Henrissat B."/>
            <person name="Kuo A."/>
            <person name="Liang C."/>
            <person name="Lipzen A."/>
            <person name="Lutzoni F."/>
            <person name="Magnuson J."/>
            <person name="Mondo S."/>
            <person name="Nolan M."/>
            <person name="Ohm R."/>
            <person name="Pangilinan J."/>
            <person name="Park H.-J.H."/>
            <person name="Ramirez L."/>
            <person name="Alfaro M."/>
            <person name="Sun H."/>
            <person name="Tritt A."/>
            <person name="Yoshinaga Y."/>
            <person name="Zwiers L.-H.L."/>
            <person name="Turgeon B.G."/>
            <person name="Goodwin S.B."/>
            <person name="Spatafora J.W."/>
            <person name="Crous P.W."/>
            <person name="Grigoriev I.V."/>
        </authorList>
    </citation>
    <scope>NUCLEOTIDE SEQUENCE [LARGE SCALE GENOMIC DNA]</scope>
    <source>
        <strain evidence="1 2">CBS 611.86</strain>
    </source>
</reference>